<protein>
    <submittedName>
        <fullName evidence="3">FAD-dependent oxidoreductase</fullName>
    </submittedName>
</protein>
<keyword evidence="4" id="KW-1185">Reference proteome</keyword>
<feature type="domain" description="Amine oxidase" evidence="2">
    <location>
        <begin position="4"/>
        <end position="37"/>
    </location>
</feature>
<dbReference type="Pfam" id="PF01593">
    <property type="entry name" value="Amino_oxidase"/>
    <property type="match status" value="1"/>
</dbReference>
<dbReference type="Proteomes" id="UP000305906">
    <property type="component" value="Unassembled WGS sequence"/>
</dbReference>
<dbReference type="Gene3D" id="1.10.10.1620">
    <property type="match status" value="1"/>
</dbReference>
<dbReference type="AlphaFoldDB" id="A0A5R9FFW1"/>
<dbReference type="RefSeq" id="WP_138048271.1">
    <property type="nucleotide sequence ID" value="NZ_VBZC01000038.1"/>
</dbReference>
<evidence type="ECO:0000313" key="4">
    <source>
        <dbReference type="Proteomes" id="UP000305906"/>
    </source>
</evidence>
<dbReference type="InterPro" id="IPR002937">
    <property type="entry name" value="Amino_oxidase"/>
</dbReference>
<evidence type="ECO:0000256" key="1">
    <source>
        <dbReference type="SAM" id="MobiDB-lite"/>
    </source>
</evidence>
<feature type="compositionally biased region" description="Basic and acidic residues" evidence="1">
    <location>
        <begin position="1"/>
        <end position="20"/>
    </location>
</feature>
<gene>
    <name evidence="3" type="ORF">FE633_29785</name>
</gene>
<dbReference type="EMBL" id="VBZC01000038">
    <property type="protein sequence ID" value="TLS42667.1"/>
    <property type="molecule type" value="Genomic_DNA"/>
</dbReference>
<dbReference type="GO" id="GO:0016491">
    <property type="term" value="F:oxidoreductase activity"/>
    <property type="evidence" value="ECO:0007669"/>
    <property type="project" value="InterPro"/>
</dbReference>
<comment type="caution">
    <text evidence="3">The sequence shown here is derived from an EMBL/GenBank/DDBJ whole genome shotgun (WGS) entry which is preliminary data.</text>
</comment>
<evidence type="ECO:0000259" key="2">
    <source>
        <dbReference type="Pfam" id="PF01593"/>
    </source>
</evidence>
<evidence type="ECO:0000313" key="3">
    <source>
        <dbReference type="EMBL" id="TLS42667.1"/>
    </source>
</evidence>
<proteinExistence type="predicted"/>
<organism evidence="3 4">
    <name type="scientific">Streptomyces montanus</name>
    <dbReference type="NCBI Taxonomy" id="2580423"/>
    <lineage>
        <taxon>Bacteria</taxon>
        <taxon>Bacillati</taxon>
        <taxon>Actinomycetota</taxon>
        <taxon>Actinomycetes</taxon>
        <taxon>Kitasatosporales</taxon>
        <taxon>Streptomycetaceae</taxon>
        <taxon>Streptomyces</taxon>
    </lineage>
</organism>
<sequence length="44" mass="4831">MEHARRPEGRIHFAGEHTSHEPNGGSMNYALESAVRVLLELSGS</sequence>
<name>A0A5R9FFW1_9ACTN</name>
<feature type="region of interest" description="Disordered" evidence="1">
    <location>
        <begin position="1"/>
        <end position="27"/>
    </location>
</feature>
<reference evidence="3 4" key="1">
    <citation type="submission" date="2019-05" db="EMBL/GenBank/DDBJ databases">
        <title>Streptomyces sp. NEAU-C151, a novel actinomycete isolated from soil.</title>
        <authorList>
            <person name="Han L."/>
            <person name="Jiang H."/>
        </authorList>
    </citation>
    <scope>NUCLEOTIDE SEQUENCE [LARGE SCALE GENOMIC DNA]</scope>
    <source>
        <strain evidence="3 4">NEAU-C151</strain>
    </source>
</reference>
<accession>A0A5R9FFW1</accession>